<dbReference type="SUPFAM" id="SSF53448">
    <property type="entry name" value="Nucleotide-diphospho-sugar transferases"/>
    <property type="match status" value="1"/>
</dbReference>
<dbReference type="RefSeq" id="WP_189480928.1">
    <property type="nucleotide sequence ID" value="NZ_BMYR01000003.1"/>
</dbReference>
<reference evidence="5" key="1">
    <citation type="journal article" date="2019" name="Int. J. Syst. Evol. Microbiol.">
        <title>The Global Catalogue of Microorganisms (GCM) 10K type strain sequencing project: providing services to taxonomists for standard genome sequencing and annotation.</title>
        <authorList>
            <consortium name="The Broad Institute Genomics Platform"/>
            <consortium name="The Broad Institute Genome Sequencing Center for Infectious Disease"/>
            <person name="Wu L."/>
            <person name="Ma J."/>
        </authorList>
    </citation>
    <scope>NUCLEOTIDE SEQUENCE [LARGE SCALE GENOMIC DNA]</scope>
    <source>
        <strain evidence="5">KCTC 23723</strain>
    </source>
</reference>
<evidence type="ECO:0000259" key="3">
    <source>
        <dbReference type="Pfam" id="PF00535"/>
    </source>
</evidence>
<dbReference type="EMBL" id="BMYR01000003">
    <property type="protein sequence ID" value="GGW55030.1"/>
    <property type="molecule type" value="Genomic_DNA"/>
</dbReference>
<sequence>MDQTISLSLIVPFYNVGENFVPLLASLEQQLLPGVEAVLICDGATDDSLAIAQQHIAASQAPFRYQLIVQANAGVSAARNSGIQHARGQYIGFVDADDVLLDDYSENVLGVISKHQPDLIEIGYKRFRSLADLPHSKARYLHRYSGLQPCRQVALTVFKANRWFSVLRFYRKDKIPHFAFPLGVGFCEDLIAIPALYQYAQTVFCIKKPLYGYREHAASATFNVKPASLQALKSFSSELANQQHYAALPSQWCGILQFNLAYLLLKLHKTTQQQEALSPAFLGYIRKLALTHWLTPGLSIRKKWRLTFPGSVYRPNKSE</sequence>
<dbReference type="InterPro" id="IPR001173">
    <property type="entry name" value="Glyco_trans_2-like"/>
</dbReference>
<comment type="caution">
    <text evidence="4">The sequence shown here is derived from an EMBL/GenBank/DDBJ whole genome shotgun (WGS) entry which is preliminary data.</text>
</comment>
<protein>
    <recommendedName>
        <fullName evidence="3">Glycosyltransferase 2-like domain-containing protein</fullName>
    </recommendedName>
</protein>
<gene>
    <name evidence="4" type="ORF">GCM10008111_08820</name>
</gene>
<feature type="domain" description="Glycosyltransferase 2-like" evidence="3">
    <location>
        <begin position="8"/>
        <end position="120"/>
    </location>
</feature>
<proteinExistence type="predicted"/>
<dbReference type="CDD" id="cd00761">
    <property type="entry name" value="Glyco_tranf_GTA_type"/>
    <property type="match status" value="1"/>
</dbReference>
<dbReference type="Proteomes" id="UP000634667">
    <property type="component" value="Unassembled WGS sequence"/>
</dbReference>
<evidence type="ECO:0000313" key="4">
    <source>
        <dbReference type="EMBL" id="GGW55030.1"/>
    </source>
</evidence>
<organism evidence="4 5">
    <name type="scientific">Alishewanella tabrizica</name>
    <dbReference type="NCBI Taxonomy" id="671278"/>
    <lineage>
        <taxon>Bacteria</taxon>
        <taxon>Pseudomonadati</taxon>
        <taxon>Pseudomonadota</taxon>
        <taxon>Gammaproteobacteria</taxon>
        <taxon>Alteromonadales</taxon>
        <taxon>Alteromonadaceae</taxon>
        <taxon>Alishewanella</taxon>
    </lineage>
</organism>
<dbReference type="Pfam" id="PF00535">
    <property type="entry name" value="Glycos_transf_2"/>
    <property type="match status" value="1"/>
</dbReference>
<accession>A0ABQ2WHD2</accession>
<keyword evidence="2" id="KW-0808">Transferase</keyword>
<dbReference type="PANTHER" id="PTHR22916">
    <property type="entry name" value="GLYCOSYLTRANSFERASE"/>
    <property type="match status" value="1"/>
</dbReference>
<keyword evidence="5" id="KW-1185">Reference proteome</keyword>
<dbReference type="PANTHER" id="PTHR22916:SF51">
    <property type="entry name" value="GLYCOSYLTRANSFERASE EPSH-RELATED"/>
    <property type="match status" value="1"/>
</dbReference>
<keyword evidence="1" id="KW-0328">Glycosyltransferase</keyword>
<dbReference type="InterPro" id="IPR029044">
    <property type="entry name" value="Nucleotide-diphossugar_trans"/>
</dbReference>
<name>A0ABQ2WHD2_9ALTE</name>
<evidence type="ECO:0000256" key="2">
    <source>
        <dbReference type="ARBA" id="ARBA00022679"/>
    </source>
</evidence>
<dbReference type="Gene3D" id="3.90.550.10">
    <property type="entry name" value="Spore Coat Polysaccharide Biosynthesis Protein SpsA, Chain A"/>
    <property type="match status" value="1"/>
</dbReference>
<evidence type="ECO:0000313" key="5">
    <source>
        <dbReference type="Proteomes" id="UP000634667"/>
    </source>
</evidence>
<evidence type="ECO:0000256" key="1">
    <source>
        <dbReference type="ARBA" id="ARBA00022676"/>
    </source>
</evidence>